<dbReference type="Gene3D" id="3.40.710.10">
    <property type="entry name" value="DD-peptidase/beta-lactamase superfamily"/>
    <property type="match status" value="1"/>
</dbReference>
<dbReference type="Proteomes" id="UP000034883">
    <property type="component" value="Chromosome"/>
</dbReference>
<evidence type="ECO:0000313" key="4">
    <source>
        <dbReference type="Proteomes" id="UP000034883"/>
    </source>
</evidence>
<proteinExistence type="predicted"/>
<gene>
    <name evidence="3" type="ORF">DB32_002597</name>
</gene>
<dbReference type="Pfam" id="PF00144">
    <property type="entry name" value="Beta-lactamase"/>
    <property type="match status" value="1"/>
</dbReference>
<feature type="signal peptide" evidence="1">
    <location>
        <begin position="1"/>
        <end position="17"/>
    </location>
</feature>
<dbReference type="SUPFAM" id="SSF56601">
    <property type="entry name" value="beta-lactamase/transpeptidase-like"/>
    <property type="match status" value="1"/>
</dbReference>
<name>A0A0F6W238_9BACT</name>
<keyword evidence="1" id="KW-0732">Signal</keyword>
<feature type="domain" description="Beta-lactamase-related" evidence="2">
    <location>
        <begin position="58"/>
        <end position="377"/>
    </location>
</feature>
<dbReference type="PROSITE" id="PS51257">
    <property type="entry name" value="PROKAR_LIPOPROTEIN"/>
    <property type="match status" value="1"/>
</dbReference>
<reference evidence="3 4" key="1">
    <citation type="submission" date="2015-03" db="EMBL/GenBank/DDBJ databases">
        <title>Genome assembly of Sandaracinus amylolyticus DSM 53668.</title>
        <authorList>
            <person name="Sharma G."/>
            <person name="Subramanian S."/>
        </authorList>
    </citation>
    <scope>NUCLEOTIDE SEQUENCE [LARGE SCALE GENOMIC DNA]</scope>
    <source>
        <strain evidence="3 4">DSM 53668</strain>
    </source>
</reference>
<dbReference type="InterPro" id="IPR001466">
    <property type="entry name" value="Beta-lactam-related"/>
</dbReference>
<evidence type="ECO:0000313" key="3">
    <source>
        <dbReference type="EMBL" id="AKF05448.1"/>
    </source>
</evidence>
<dbReference type="RefSeq" id="WP_053232685.1">
    <property type="nucleotide sequence ID" value="NZ_CP011125.1"/>
</dbReference>
<dbReference type="KEGG" id="samy:DB32_002597"/>
<dbReference type="STRING" id="927083.DB32_002597"/>
<keyword evidence="4" id="KW-1185">Reference proteome</keyword>
<accession>A0A0F6W238</accession>
<dbReference type="InterPro" id="IPR012338">
    <property type="entry name" value="Beta-lactam/transpept-like"/>
</dbReference>
<organism evidence="3 4">
    <name type="scientific">Sandaracinus amylolyticus</name>
    <dbReference type="NCBI Taxonomy" id="927083"/>
    <lineage>
        <taxon>Bacteria</taxon>
        <taxon>Pseudomonadati</taxon>
        <taxon>Myxococcota</taxon>
        <taxon>Polyangia</taxon>
        <taxon>Polyangiales</taxon>
        <taxon>Sandaracinaceae</taxon>
        <taxon>Sandaracinus</taxon>
    </lineage>
</organism>
<dbReference type="EMBL" id="CP011125">
    <property type="protein sequence ID" value="AKF05448.1"/>
    <property type="molecule type" value="Genomic_DNA"/>
</dbReference>
<sequence length="403" mass="43290">MRLPFVALLALSLAACGDLELASLDASVPTDAVTPRAVDATPFDAGPPPADLEGFVDWQMRAGGIRGLAAAITTREGTALTMLRGEASEGVPVAEDTLFVLASISKTFTGILVVQLVEDGLLDLDAPLDEYLPYAVRNPAFPDVPVTARMLLTHTSGLRDQLTVLGMASTAGTDPDVALSDFSRDYVGVPDHWDARPGAQYQYCNAGFAVLGALVEAITEQDFRARSDARLLDPLGLDGSGWFLADVDVSMIATPYSWSERRGFTALQHGGYAFYPAASMRASIVHMARYARAVSRGLELDGVRVLREALATEMRRVPFPEIAGDRSLAWEIETIRGRAYMHHSGATNGGATLLYVGDDGVSIIVLTNSDAYIRSRFGLREGADALREIVLRLDSEADALVRE</sequence>
<feature type="chain" id="PRO_5002511242" evidence="1">
    <location>
        <begin position="18"/>
        <end position="403"/>
    </location>
</feature>
<protein>
    <submittedName>
        <fullName evidence="3">Beta-lactamase</fullName>
    </submittedName>
</protein>
<dbReference type="OrthoDB" id="9799367at2"/>
<evidence type="ECO:0000259" key="2">
    <source>
        <dbReference type="Pfam" id="PF00144"/>
    </source>
</evidence>
<dbReference type="PANTHER" id="PTHR46825:SF9">
    <property type="entry name" value="BETA-LACTAMASE-RELATED DOMAIN-CONTAINING PROTEIN"/>
    <property type="match status" value="1"/>
</dbReference>
<evidence type="ECO:0000256" key="1">
    <source>
        <dbReference type="SAM" id="SignalP"/>
    </source>
</evidence>
<dbReference type="InterPro" id="IPR050491">
    <property type="entry name" value="AmpC-like"/>
</dbReference>
<dbReference type="PANTHER" id="PTHR46825">
    <property type="entry name" value="D-ALANYL-D-ALANINE-CARBOXYPEPTIDASE/ENDOPEPTIDASE AMPH"/>
    <property type="match status" value="1"/>
</dbReference>
<dbReference type="AlphaFoldDB" id="A0A0F6W238"/>